<keyword evidence="2" id="KW-1185">Reference proteome</keyword>
<dbReference type="EMBL" id="JADYXP020000018">
    <property type="protein sequence ID" value="KAL0105826.1"/>
    <property type="molecule type" value="Genomic_DNA"/>
</dbReference>
<reference evidence="1 2" key="1">
    <citation type="submission" date="2023-03" db="EMBL/GenBank/DDBJ databases">
        <title>High recombination rates correlate with genetic variation in Cardiocondyla obscurior ants.</title>
        <authorList>
            <person name="Errbii M."/>
        </authorList>
    </citation>
    <scope>NUCLEOTIDE SEQUENCE [LARGE SCALE GENOMIC DNA]</scope>
    <source>
        <strain evidence="1">Alpha-2009</strain>
        <tissue evidence="1">Whole body</tissue>
    </source>
</reference>
<sequence length="65" mass="7537">MSIEQDAKRSRGVKRMNCSHREQFVNVSAKLLHNTSYTKALSRISSRAHRLCVFSRPVILQHLEN</sequence>
<protein>
    <submittedName>
        <fullName evidence="1">Uncharacterized protein</fullName>
    </submittedName>
</protein>
<dbReference type="AlphaFoldDB" id="A0AAW2EUD7"/>
<gene>
    <name evidence="1" type="ORF">PUN28_015923</name>
</gene>
<organism evidence="1 2">
    <name type="scientific">Cardiocondyla obscurior</name>
    <dbReference type="NCBI Taxonomy" id="286306"/>
    <lineage>
        <taxon>Eukaryota</taxon>
        <taxon>Metazoa</taxon>
        <taxon>Ecdysozoa</taxon>
        <taxon>Arthropoda</taxon>
        <taxon>Hexapoda</taxon>
        <taxon>Insecta</taxon>
        <taxon>Pterygota</taxon>
        <taxon>Neoptera</taxon>
        <taxon>Endopterygota</taxon>
        <taxon>Hymenoptera</taxon>
        <taxon>Apocrita</taxon>
        <taxon>Aculeata</taxon>
        <taxon>Formicoidea</taxon>
        <taxon>Formicidae</taxon>
        <taxon>Myrmicinae</taxon>
        <taxon>Cardiocondyla</taxon>
    </lineage>
</organism>
<name>A0AAW2EUD7_9HYME</name>
<accession>A0AAW2EUD7</accession>
<proteinExistence type="predicted"/>
<dbReference type="Proteomes" id="UP001430953">
    <property type="component" value="Unassembled WGS sequence"/>
</dbReference>
<evidence type="ECO:0000313" key="2">
    <source>
        <dbReference type="Proteomes" id="UP001430953"/>
    </source>
</evidence>
<comment type="caution">
    <text evidence="1">The sequence shown here is derived from an EMBL/GenBank/DDBJ whole genome shotgun (WGS) entry which is preliminary data.</text>
</comment>
<evidence type="ECO:0000313" key="1">
    <source>
        <dbReference type="EMBL" id="KAL0105826.1"/>
    </source>
</evidence>